<name>A0AAD5XFI7_9FUNG</name>
<sequence>MVVSPVLEPFIADYRNLTAKIIEMAGVDFMMAEYHDSLNALQKQIDDALAKEVSLEDVIANEKEHLEKIGKLTPKDIISVLKEKEPNAYSRYGPGNEQMNDFDNRVHKIGVGINKLSSLVSTKRLEKKNLASEVSHNQAALFQKEQKLRENANFISALDLEMKRIETQSVDTVMQAAELKQVRLKLLAVLDEAFKLGREAGISEKAILRDSELKYEHAQTVAAIEKQQELRIALSKAWEDIQESQTYMTKCTALMLLNINRLGIVSSMPIEIRVHAKTSANKMLQAAKVLEPFTSYDSIPVFGNTATTLLKESHHINWNFSKFVPPMTRELDLFQAWVASYLENFPGILKGFDEKRIAAGHMVLNNRIEFFENLASSGSSRDFKTAFLIPDELII</sequence>
<gene>
    <name evidence="2" type="ORF">HK100_005264</name>
</gene>
<evidence type="ECO:0000313" key="3">
    <source>
        <dbReference type="Proteomes" id="UP001211907"/>
    </source>
</evidence>
<protein>
    <submittedName>
        <fullName evidence="2">Uncharacterized protein</fullName>
    </submittedName>
</protein>
<dbReference type="EMBL" id="JADGJH010000248">
    <property type="protein sequence ID" value="KAJ3132463.1"/>
    <property type="molecule type" value="Genomic_DNA"/>
</dbReference>
<keyword evidence="1" id="KW-0175">Coiled coil</keyword>
<accession>A0AAD5XFI7</accession>
<organism evidence="2 3">
    <name type="scientific">Physocladia obscura</name>
    <dbReference type="NCBI Taxonomy" id="109957"/>
    <lineage>
        <taxon>Eukaryota</taxon>
        <taxon>Fungi</taxon>
        <taxon>Fungi incertae sedis</taxon>
        <taxon>Chytridiomycota</taxon>
        <taxon>Chytridiomycota incertae sedis</taxon>
        <taxon>Chytridiomycetes</taxon>
        <taxon>Chytridiales</taxon>
        <taxon>Chytriomycetaceae</taxon>
        <taxon>Physocladia</taxon>
    </lineage>
</organism>
<dbReference type="Proteomes" id="UP001211907">
    <property type="component" value="Unassembled WGS sequence"/>
</dbReference>
<evidence type="ECO:0000256" key="1">
    <source>
        <dbReference type="SAM" id="Coils"/>
    </source>
</evidence>
<proteinExistence type="predicted"/>
<keyword evidence="3" id="KW-1185">Reference proteome</keyword>
<dbReference type="AlphaFoldDB" id="A0AAD5XFI7"/>
<evidence type="ECO:0000313" key="2">
    <source>
        <dbReference type="EMBL" id="KAJ3132463.1"/>
    </source>
</evidence>
<comment type="caution">
    <text evidence="2">The sequence shown here is derived from an EMBL/GenBank/DDBJ whole genome shotgun (WGS) entry which is preliminary data.</text>
</comment>
<reference evidence="2" key="1">
    <citation type="submission" date="2020-05" db="EMBL/GenBank/DDBJ databases">
        <title>Phylogenomic resolution of chytrid fungi.</title>
        <authorList>
            <person name="Stajich J.E."/>
            <person name="Amses K."/>
            <person name="Simmons R."/>
            <person name="Seto K."/>
            <person name="Myers J."/>
            <person name="Bonds A."/>
            <person name="Quandt C.A."/>
            <person name="Barry K."/>
            <person name="Liu P."/>
            <person name="Grigoriev I."/>
            <person name="Longcore J.E."/>
            <person name="James T.Y."/>
        </authorList>
    </citation>
    <scope>NUCLEOTIDE SEQUENCE</scope>
    <source>
        <strain evidence="2">JEL0513</strain>
    </source>
</reference>
<feature type="coiled-coil region" evidence="1">
    <location>
        <begin position="31"/>
        <end position="58"/>
    </location>
</feature>